<proteinExistence type="predicted"/>
<evidence type="ECO:0000313" key="2">
    <source>
        <dbReference type="Proteomes" id="UP000799778"/>
    </source>
</evidence>
<dbReference type="InterPro" id="IPR054208">
    <property type="entry name" value="DUF6914"/>
</dbReference>
<dbReference type="RefSeq" id="XP_033385237.1">
    <property type="nucleotide sequence ID" value="XM_033521122.1"/>
</dbReference>
<name>A0A6A5XUA7_9PLEO</name>
<gene>
    <name evidence="1" type="ORF">BU24DRAFT_140365</name>
</gene>
<organism evidence="1 2">
    <name type="scientific">Aaosphaeria arxii CBS 175.79</name>
    <dbReference type="NCBI Taxonomy" id="1450172"/>
    <lineage>
        <taxon>Eukaryota</taxon>
        <taxon>Fungi</taxon>
        <taxon>Dikarya</taxon>
        <taxon>Ascomycota</taxon>
        <taxon>Pezizomycotina</taxon>
        <taxon>Dothideomycetes</taxon>
        <taxon>Pleosporomycetidae</taxon>
        <taxon>Pleosporales</taxon>
        <taxon>Pleosporales incertae sedis</taxon>
        <taxon>Aaosphaeria</taxon>
    </lineage>
</organism>
<dbReference type="GeneID" id="54278519"/>
<protein>
    <submittedName>
        <fullName evidence="1">Uncharacterized protein</fullName>
    </submittedName>
</protein>
<dbReference type="Proteomes" id="UP000799778">
    <property type="component" value="Unassembled WGS sequence"/>
</dbReference>
<dbReference type="OrthoDB" id="2679825at2759"/>
<evidence type="ECO:0000313" key="1">
    <source>
        <dbReference type="EMBL" id="KAF2016898.1"/>
    </source>
</evidence>
<dbReference type="Pfam" id="PF21858">
    <property type="entry name" value="DUF6914"/>
    <property type="match status" value="1"/>
</dbReference>
<keyword evidence="2" id="KW-1185">Reference proteome</keyword>
<sequence>MTRNKPRLALALYARPKHPTTYHYALLLIPKPTPNSPFTPAATKYHVKNTLQVLPGDSSFSQPWRFERDELDDVSRDPRLLVCVVVAKVLKVGRLEEVVKGVSVDGDGGFSCRSWVRDVIGGLRRGEGVVRGLGEWEEVDGKAREYVERKKEEGRWDGGGKGEIGVPVLCLVSGEEVVR</sequence>
<dbReference type="AlphaFoldDB" id="A0A6A5XUA7"/>
<accession>A0A6A5XUA7</accession>
<reference evidence="1" key="1">
    <citation type="journal article" date="2020" name="Stud. Mycol.">
        <title>101 Dothideomycetes genomes: a test case for predicting lifestyles and emergence of pathogens.</title>
        <authorList>
            <person name="Haridas S."/>
            <person name="Albert R."/>
            <person name="Binder M."/>
            <person name="Bloem J."/>
            <person name="Labutti K."/>
            <person name="Salamov A."/>
            <person name="Andreopoulos B."/>
            <person name="Baker S."/>
            <person name="Barry K."/>
            <person name="Bills G."/>
            <person name="Bluhm B."/>
            <person name="Cannon C."/>
            <person name="Castanera R."/>
            <person name="Culley D."/>
            <person name="Daum C."/>
            <person name="Ezra D."/>
            <person name="Gonzalez J."/>
            <person name="Henrissat B."/>
            <person name="Kuo A."/>
            <person name="Liang C."/>
            <person name="Lipzen A."/>
            <person name="Lutzoni F."/>
            <person name="Magnuson J."/>
            <person name="Mondo S."/>
            <person name="Nolan M."/>
            <person name="Ohm R."/>
            <person name="Pangilinan J."/>
            <person name="Park H.-J."/>
            <person name="Ramirez L."/>
            <person name="Alfaro M."/>
            <person name="Sun H."/>
            <person name="Tritt A."/>
            <person name="Yoshinaga Y."/>
            <person name="Zwiers L.-H."/>
            <person name="Turgeon B."/>
            <person name="Goodwin S."/>
            <person name="Spatafora J."/>
            <person name="Crous P."/>
            <person name="Grigoriev I."/>
        </authorList>
    </citation>
    <scope>NUCLEOTIDE SEQUENCE</scope>
    <source>
        <strain evidence="1">CBS 175.79</strain>
    </source>
</reference>
<dbReference type="EMBL" id="ML978068">
    <property type="protein sequence ID" value="KAF2016898.1"/>
    <property type="molecule type" value="Genomic_DNA"/>
</dbReference>